<reference evidence="11" key="1">
    <citation type="submission" date="2016-10" db="EMBL/GenBank/DDBJ databases">
        <authorList>
            <person name="Varghese N."/>
            <person name="Submissions S."/>
        </authorList>
    </citation>
    <scope>NUCLEOTIDE SEQUENCE [LARGE SCALE GENOMIC DNA]</scope>
    <source>
        <strain evidence="11">DSM 17038</strain>
    </source>
</reference>
<evidence type="ECO:0000313" key="11">
    <source>
        <dbReference type="Proteomes" id="UP000199337"/>
    </source>
</evidence>
<evidence type="ECO:0000256" key="6">
    <source>
        <dbReference type="ARBA" id="ARBA00023139"/>
    </source>
</evidence>
<dbReference type="Gene3D" id="6.20.190.10">
    <property type="entry name" value="Nutrient germinant receptor protein C, domain 1"/>
    <property type="match status" value="1"/>
</dbReference>
<evidence type="ECO:0000256" key="1">
    <source>
        <dbReference type="ARBA" id="ARBA00004635"/>
    </source>
</evidence>
<keyword evidence="5" id="KW-0472">Membrane</keyword>
<keyword evidence="6" id="KW-0564">Palmitate</keyword>
<dbReference type="InterPro" id="IPR057336">
    <property type="entry name" value="GerAC_N"/>
</dbReference>
<dbReference type="EMBL" id="FOOX01000017">
    <property type="protein sequence ID" value="SFH11833.1"/>
    <property type="molecule type" value="Genomic_DNA"/>
</dbReference>
<name>A0A1I2XEB9_9FIRM</name>
<feature type="domain" description="Spore germination protein N-terminal" evidence="9">
    <location>
        <begin position="24"/>
        <end position="195"/>
    </location>
</feature>
<protein>
    <submittedName>
        <fullName evidence="10">Spore germination protein KC</fullName>
    </submittedName>
</protein>
<proteinExistence type="inferred from homology"/>
<keyword evidence="11" id="KW-1185">Reference proteome</keyword>
<organism evidence="10 11">
    <name type="scientific">Desulfotruncus arcticus DSM 17038</name>
    <dbReference type="NCBI Taxonomy" id="1121424"/>
    <lineage>
        <taxon>Bacteria</taxon>
        <taxon>Bacillati</taxon>
        <taxon>Bacillota</taxon>
        <taxon>Clostridia</taxon>
        <taxon>Eubacteriales</taxon>
        <taxon>Desulfallaceae</taxon>
        <taxon>Desulfotruncus</taxon>
    </lineage>
</organism>
<keyword evidence="3" id="KW-0309">Germination</keyword>
<dbReference type="NCBIfam" id="TIGR02887">
    <property type="entry name" value="spore_ger_x_C"/>
    <property type="match status" value="1"/>
</dbReference>
<accession>A0A1I2XEB9</accession>
<dbReference type="Pfam" id="PF05504">
    <property type="entry name" value="Spore_GerAC"/>
    <property type="match status" value="1"/>
</dbReference>
<comment type="subcellular location">
    <subcellularLocation>
        <location evidence="1">Membrane</location>
        <topology evidence="1">Lipid-anchor</topology>
    </subcellularLocation>
</comment>
<sequence>MIKKIISLCLAICLALPLGGCWSRKELGQLAIVLAAGIDRAPNGSILLTLQIARPKAFSSGSQNSSGGPSNNTWIVSRSGETVMDAQRNLETKVSRRLYWGHDVILILGEQLAREGLSQAIDFFNRSPAVRETTWVFITAGKASDIINSHSQLENTSAQSAGDMARAGIGIPIMIKDLTMALASYGTNPVIPRLELTPSGNPQGSGMLENIPGADGENPKVTKVHAEVTVIGTGVFKNDKLVGWLDLMETRGLLWLRNEIKQGEITVNSITEPHKHISVRINQGKTEVEPFYDGKNVWFDVKFTMEGELLEQQSNEKLTDAKYYQAIEKEVADQIDLRARETLDKAQHVYGVDIFSFGQAFHRKYKKDWAVIKSQWNEIFATAEVNIQAKATIRRTGLNTNKLIRKAH</sequence>
<dbReference type="STRING" id="341036.SAMN05660649_03923"/>
<evidence type="ECO:0000259" key="8">
    <source>
        <dbReference type="Pfam" id="PF05504"/>
    </source>
</evidence>
<dbReference type="PANTHER" id="PTHR35789:SF1">
    <property type="entry name" value="SPORE GERMINATION PROTEIN B3"/>
    <property type="match status" value="1"/>
</dbReference>
<evidence type="ECO:0000256" key="2">
    <source>
        <dbReference type="ARBA" id="ARBA00007886"/>
    </source>
</evidence>
<dbReference type="RefSeq" id="WP_092473527.1">
    <property type="nucleotide sequence ID" value="NZ_FOOX01000017.1"/>
</dbReference>
<dbReference type="Pfam" id="PF25198">
    <property type="entry name" value="Spore_GerAC_N"/>
    <property type="match status" value="1"/>
</dbReference>
<feature type="domain" description="Spore germination GerAC-like C-terminal" evidence="8">
    <location>
        <begin position="232"/>
        <end position="397"/>
    </location>
</feature>
<dbReference type="Proteomes" id="UP000199337">
    <property type="component" value="Unassembled WGS sequence"/>
</dbReference>
<dbReference type="InterPro" id="IPR008844">
    <property type="entry name" value="Spore_GerAC-like"/>
</dbReference>
<dbReference type="GO" id="GO:0009847">
    <property type="term" value="P:spore germination"/>
    <property type="evidence" value="ECO:0007669"/>
    <property type="project" value="InterPro"/>
</dbReference>
<dbReference type="GO" id="GO:0016020">
    <property type="term" value="C:membrane"/>
    <property type="evidence" value="ECO:0007669"/>
    <property type="project" value="UniProtKB-SubCell"/>
</dbReference>
<gene>
    <name evidence="10" type="ORF">SAMN05660649_03923</name>
</gene>
<evidence type="ECO:0000256" key="7">
    <source>
        <dbReference type="ARBA" id="ARBA00023288"/>
    </source>
</evidence>
<comment type="similarity">
    <text evidence="2">Belongs to the GerABKC lipoprotein family.</text>
</comment>
<dbReference type="AlphaFoldDB" id="A0A1I2XEB9"/>
<dbReference type="OrthoDB" id="9816067at2"/>
<dbReference type="PANTHER" id="PTHR35789">
    <property type="entry name" value="SPORE GERMINATION PROTEIN B3"/>
    <property type="match status" value="1"/>
</dbReference>
<evidence type="ECO:0000256" key="5">
    <source>
        <dbReference type="ARBA" id="ARBA00023136"/>
    </source>
</evidence>
<evidence type="ECO:0000256" key="4">
    <source>
        <dbReference type="ARBA" id="ARBA00022729"/>
    </source>
</evidence>
<dbReference type="Gene3D" id="3.30.300.210">
    <property type="entry name" value="Nutrient germinant receptor protein C, domain 3"/>
    <property type="match status" value="1"/>
</dbReference>
<evidence type="ECO:0000313" key="10">
    <source>
        <dbReference type="EMBL" id="SFH11833.1"/>
    </source>
</evidence>
<keyword evidence="7" id="KW-0449">Lipoprotein</keyword>
<keyword evidence="4" id="KW-0732">Signal</keyword>
<dbReference type="InterPro" id="IPR038501">
    <property type="entry name" value="Spore_GerAC_C_sf"/>
</dbReference>
<evidence type="ECO:0000259" key="9">
    <source>
        <dbReference type="Pfam" id="PF25198"/>
    </source>
</evidence>
<dbReference type="InterPro" id="IPR046953">
    <property type="entry name" value="Spore_GerAC-like_C"/>
</dbReference>
<evidence type="ECO:0000256" key="3">
    <source>
        <dbReference type="ARBA" id="ARBA00022544"/>
    </source>
</evidence>